<evidence type="ECO:0000313" key="7">
    <source>
        <dbReference type="EMBL" id="MDI3389837.1"/>
    </source>
</evidence>
<dbReference type="InterPro" id="IPR016171">
    <property type="entry name" value="Vanillyl_alc_oxidase_C-sub2"/>
</dbReference>
<dbReference type="Pfam" id="PF02754">
    <property type="entry name" value="CCG"/>
    <property type="match status" value="1"/>
</dbReference>
<dbReference type="SUPFAM" id="SSF46548">
    <property type="entry name" value="alpha-helical ferredoxin"/>
    <property type="match status" value="1"/>
</dbReference>
<feature type="compositionally biased region" description="Basic and acidic residues" evidence="5">
    <location>
        <begin position="703"/>
        <end position="712"/>
    </location>
</feature>
<dbReference type="InterPro" id="IPR006094">
    <property type="entry name" value="Oxid_FAD_bind_N"/>
</dbReference>
<organism evidence="7 8">
    <name type="scientific">Streptomyces solicavernae</name>
    <dbReference type="NCBI Taxonomy" id="3043614"/>
    <lineage>
        <taxon>Bacteria</taxon>
        <taxon>Bacillati</taxon>
        <taxon>Actinomycetota</taxon>
        <taxon>Actinomycetes</taxon>
        <taxon>Kitasatosporales</taxon>
        <taxon>Streptomycetaceae</taxon>
        <taxon>Streptomyces</taxon>
    </lineage>
</organism>
<dbReference type="Pfam" id="PF02913">
    <property type="entry name" value="FAD-oxidase_C"/>
    <property type="match status" value="1"/>
</dbReference>
<reference evidence="7 8" key="1">
    <citation type="submission" date="2023-05" db="EMBL/GenBank/DDBJ databases">
        <title>Draft genome sequence of Streptomyces sp. B-S-A8 isolated from a cave soil in Thailand.</title>
        <authorList>
            <person name="Chamroensaksri N."/>
            <person name="Muangham S."/>
        </authorList>
    </citation>
    <scope>NUCLEOTIDE SEQUENCE [LARGE SCALE GENOMIC DNA]</scope>
    <source>
        <strain evidence="7 8">B-S-A8</strain>
    </source>
</reference>
<evidence type="ECO:0000256" key="2">
    <source>
        <dbReference type="ARBA" id="ARBA00022630"/>
    </source>
</evidence>
<protein>
    <submittedName>
        <fullName evidence="7">FAD-binding and (Fe-S)-binding domain-containing protein</fullName>
    </submittedName>
</protein>
<feature type="domain" description="FAD-binding PCMH-type" evidence="6">
    <location>
        <begin position="26"/>
        <end position="254"/>
    </location>
</feature>
<evidence type="ECO:0000256" key="3">
    <source>
        <dbReference type="ARBA" id="ARBA00022827"/>
    </source>
</evidence>
<proteinExistence type="predicted"/>
<keyword evidence="2" id="KW-0285">Flavoprotein</keyword>
<dbReference type="EMBL" id="JASCIR010000033">
    <property type="protein sequence ID" value="MDI3389837.1"/>
    <property type="molecule type" value="Genomic_DNA"/>
</dbReference>
<comment type="caution">
    <text evidence="7">The sequence shown here is derived from an EMBL/GenBank/DDBJ whole genome shotgun (WGS) entry which is preliminary data.</text>
</comment>
<evidence type="ECO:0000256" key="4">
    <source>
        <dbReference type="ARBA" id="ARBA00023002"/>
    </source>
</evidence>
<dbReference type="Pfam" id="PF01565">
    <property type="entry name" value="FAD_binding_4"/>
    <property type="match status" value="1"/>
</dbReference>
<comment type="cofactor">
    <cofactor evidence="1">
        <name>FAD</name>
        <dbReference type="ChEBI" id="CHEBI:57692"/>
    </cofactor>
</comment>
<sequence>MRRAAPGAFALDAGTRALYTTDASNYRRAPDAVLVPRHTDDLLAAVDACHRHGVPLVTRGGGTSVAGNAFGGGLLVDTSRHLTGIGEVDPGRRTVTVQPGVVLDDLRAAAAPYGLTFGPDPSTHGRCTLGGMIGNNACGSHSVAWGTTADNVESLDVLLPDGTRTTVGATSGDELERLANRPDRVGRLYAGLRDLTGRHRAALRTQLPTLARRVSGYALDQLLPENGTQVARALTGSEGSCAVVLGATLKLVEAPAARALVVLAYPDAPAAGDAVPALLAHHPLTVEGLDRGLVRAWQSRQPSKAAVRLPDGGAWLLVETGGADAAEAAAHARALVTALDGGHRPLSARIVTEPAEQRLLWRIREEGAGVATRVPSATPGGATAEAWPGLEDAAVPPERLGDYLRDFQKLMSDHGRQGLVYGHYGEGCLHVRLDFDLLTDSGTRKFRGFMEESAELIAAYGGSLSGEHGDGQSRSELLPRMFGPEVCDAFTEFKELWDPRGLMNPGVIVRPARIDADLRPARVTSPPGGVLPVFEYEDDEGDFARAVRRCVGVGKCRQEESPGVMCPSFRATREERHSTRGRAHLLSEMIDGELLTDGWRSEEVREALDLCLSCKGCKSDCPVGVDMATYKAEFLHHHYAGRRRPASHYSMGRLPQWLRLLARTRTAPLVNLLARVRPLAALGKRLGGIAPERDLPVLPPRPFTRERRREDAPPGPERPAVMLWPDTFSNHLSPRVLHAAAGVLEDAGFRVLLPEDEVCCGLTWISTGQLDAARRVLERAVRTLAPAVRAGIPVVGLEPSCTAALRSDLTELLPGEEAERTAAAVHTFAEFLEAFAPHWDPPEVARPALTQVHCHQHAVTGTAPDTSLHDRMGLRQERLPSGCCGLAGNFGFEKGHYELSQAIGEQALLPAVRAAADDTLVLADGFSCRTQIEQGTGRGAQHLAEVLWEGVRARRAGSGEGRQS</sequence>
<dbReference type="Gene3D" id="3.30.465.10">
    <property type="match status" value="1"/>
</dbReference>
<dbReference type="PANTHER" id="PTHR11748">
    <property type="entry name" value="D-LACTATE DEHYDROGENASE"/>
    <property type="match status" value="1"/>
</dbReference>
<dbReference type="Gene3D" id="3.30.70.2740">
    <property type="match status" value="1"/>
</dbReference>
<dbReference type="Pfam" id="PF13183">
    <property type="entry name" value="Fer4_8"/>
    <property type="match status" value="1"/>
</dbReference>
<name>A0ABT6RZG9_9ACTN</name>
<gene>
    <name evidence="7" type="ORF">QIS99_27135</name>
</gene>
<dbReference type="Proteomes" id="UP001224661">
    <property type="component" value="Unassembled WGS sequence"/>
</dbReference>
<accession>A0ABT6RZG9</accession>
<keyword evidence="4" id="KW-0560">Oxidoreductase</keyword>
<evidence type="ECO:0000256" key="1">
    <source>
        <dbReference type="ARBA" id="ARBA00001974"/>
    </source>
</evidence>
<dbReference type="InterPro" id="IPR016169">
    <property type="entry name" value="FAD-bd_PCMH_sub2"/>
</dbReference>
<dbReference type="SUPFAM" id="SSF56176">
    <property type="entry name" value="FAD-binding/transporter-associated domain-like"/>
    <property type="match status" value="1"/>
</dbReference>
<feature type="region of interest" description="Disordered" evidence="5">
    <location>
        <begin position="697"/>
        <end position="719"/>
    </location>
</feature>
<keyword evidence="3" id="KW-0274">FAD</keyword>
<dbReference type="InterPro" id="IPR016164">
    <property type="entry name" value="FAD-linked_Oxase-like_C"/>
</dbReference>
<dbReference type="PROSITE" id="PS51387">
    <property type="entry name" value="FAD_PCMH"/>
    <property type="match status" value="1"/>
</dbReference>
<evidence type="ECO:0000259" key="6">
    <source>
        <dbReference type="PROSITE" id="PS51387"/>
    </source>
</evidence>
<dbReference type="InterPro" id="IPR036318">
    <property type="entry name" value="FAD-bd_PCMH-like_sf"/>
</dbReference>
<evidence type="ECO:0000256" key="5">
    <source>
        <dbReference type="SAM" id="MobiDB-lite"/>
    </source>
</evidence>
<dbReference type="InterPro" id="IPR004017">
    <property type="entry name" value="Cys_rich_dom"/>
</dbReference>
<dbReference type="Gene3D" id="1.10.45.10">
    <property type="entry name" value="Vanillyl-alcohol Oxidase, Chain A, domain 4"/>
    <property type="match status" value="1"/>
</dbReference>
<keyword evidence="8" id="KW-1185">Reference proteome</keyword>
<dbReference type="InterPro" id="IPR004113">
    <property type="entry name" value="FAD-bd_oxidored_4_C"/>
</dbReference>
<dbReference type="PANTHER" id="PTHR11748:SF119">
    <property type="entry name" value="D-2-HYDROXYGLUTARATE DEHYDROGENASE"/>
    <property type="match status" value="1"/>
</dbReference>
<dbReference type="SUPFAM" id="SSF55103">
    <property type="entry name" value="FAD-linked oxidases, C-terminal domain"/>
    <property type="match status" value="1"/>
</dbReference>
<dbReference type="InterPro" id="IPR016166">
    <property type="entry name" value="FAD-bd_PCMH"/>
</dbReference>
<evidence type="ECO:0000313" key="8">
    <source>
        <dbReference type="Proteomes" id="UP001224661"/>
    </source>
</evidence>
<dbReference type="InterPro" id="IPR017896">
    <property type="entry name" value="4Fe4S_Fe-S-bd"/>
</dbReference>